<dbReference type="EC" id="6.3.5.4" evidence="2"/>
<dbReference type="Gene3D" id="3.40.50.620">
    <property type="entry name" value="HUPs"/>
    <property type="match status" value="1"/>
</dbReference>
<gene>
    <name evidence="5" type="ORF">DDF67_12710</name>
</gene>
<feature type="domain" description="Asparagine synthetase" evidence="4">
    <location>
        <begin position="224"/>
        <end position="564"/>
    </location>
</feature>
<accession>A0A2T9JYS5</accession>
<protein>
    <recommendedName>
        <fullName evidence="2">asparagine synthase (glutamine-hydrolyzing)</fullName>
        <ecNumber evidence="2">6.3.5.4</ecNumber>
    </recommendedName>
</protein>
<evidence type="ECO:0000256" key="3">
    <source>
        <dbReference type="ARBA" id="ARBA00048741"/>
    </source>
</evidence>
<dbReference type="GO" id="GO:0006529">
    <property type="term" value="P:asparagine biosynthetic process"/>
    <property type="evidence" value="ECO:0007669"/>
    <property type="project" value="InterPro"/>
</dbReference>
<evidence type="ECO:0000259" key="4">
    <source>
        <dbReference type="Pfam" id="PF00733"/>
    </source>
</evidence>
<evidence type="ECO:0000313" key="6">
    <source>
        <dbReference type="Proteomes" id="UP000245073"/>
    </source>
</evidence>
<comment type="caution">
    <text evidence="5">The sequence shown here is derived from an EMBL/GenBank/DDBJ whole genome shotgun (WGS) entry which is preliminary data.</text>
</comment>
<comment type="catalytic activity">
    <reaction evidence="3">
        <text>L-aspartate + L-glutamine + ATP + H2O = L-asparagine + L-glutamate + AMP + diphosphate + H(+)</text>
        <dbReference type="Rhea" id="RHEA:12228"/>
        <dbReference type="ChEBI" id="CHEBI:15377"/>
        <dbReference type="ChEBI" id="CHEBI:15378"/>
        <dbReference type="ChEBI" id="CHEBI:29985"/>
        <dbReference type="ChEBI" id="CHEBI:29991"/>
        <dbReference type="ChEBI" id="CHEBI:30616"/>
        <dbReference type="ChEBI" id="CHEBI:33019"/>
        <dbReference type="ChEBI" id="CHEBI:58048"/>
        <dbReference type="ChEBI" id="CHEBI:58359"/>
        <dbReference type="ChEBI" id="CHEBI:456215"/>
        <dbReference type="EC" id="6.3.5.4"/>
    </reaction>
</comment>
<dbReference type="Pfam" id="PF00733">
    <property type="entry name" value="Asn_synthase"/>
    <property type="match status" value="1"/>
</dbReference>
<dbReference type="RefSeq" id="WP_109101258.1">
    <property type="nucleotide sequence ID" value="NZ_QDKQ01000044.1"/>
</dbReference>
<dbReference type="SUPFAM" id="SSF52402">
    <property type="entry name" value="Adenine nucleotide alpha hydrolases-like"/>
    <property type="match status" value="1"/>
</dbReference>
<dbReference type="PANTHER" id="PTHR43284:SF1">
    <property type="entry name" value="ASPARAGINE SYNTHETASE"/>
    <property type="match status" value="1"/>
</dbReference>
<dbReference type="SUPFAM" id="SSF56235">
    <property type="entry name" value="N-terminal nucleophile aminohydrolases (Ntn hydrolases)"/>
    <property type="match status" value="1"/>
</dbReference>
<dbReference type="InterPro" id="IPR014729">
    <property type="entry name" value="Rossmann-like_a/b/a_fold"/>
</dbReference>
<dbReference type="InterPro" id="IPR029055">
    <property type="entry name" value="Ntn_hydrolases_N"/>
</dbReference>
<name>A0A2T9JYS5_9CAUL</name>
<evidence type="ECO:0000256" key="1">
    <source>
        <dbReference type="ARBA" id="ARBA00005187"/>
    </source>
</evidence>
<dbReference type="InterPro" id="IPR001962">
    <property type="entry name" value="Asn_synthase"/>
</dbReference>
<dbReference type="EMBL" id="QDKQ01000044">
    <property type="protein sequence ID" value="PVM88834.1"/>
    <property type="molecule type" value="Genomic_DNA"/>
</dbReference>
<organism evidence="5 6">
    <name type="scientific">Caulobacter endophyticus</name>
    <dbReference type="NCBI Taxonomy" id="2172652"/>
    <lineage>
        <taxon>Bacteria</taxon>
        <taxon>Pseudomonadati</taxon>
        <taxon>Pseudomonadota</taxon>
        <taxon>Alphaproteobacteria</taxon>
        <taxon>Caulobacterales</taxon>
        <taxon>Caulobacteraceae</taxon>
        <taxon>Caulobacter</taxon>
    </lineage>
</organism>
<evidence type="ECO:0000313" key="5">
    <source>
        <dbReference type="EMBL" id="PVM88834.1"/>
    </source>
</evidence>
<keyword evidence="6" id="KW-1185">Reference proteome</keyword>
<dbReference type="Proteomes" id="UP000245073">
    <property type="component" value="Unassembled WGS sequence"/>
</dbReference>
<dbReference type="OrthoDB" id="7053173at2"/>
<dbReference type="PANTHER" id="PTHR43284">
    <property type="entry name" value="ASPARAGINE SYNTHETASE (GLUTAMINE-HYDROLYZING)"/>
    <property type="match status" value="1"/>
</dbReference>
<evidence type="ECO:0000256" key="2">
    <source>
        <dbReference type="ARBA" id="ARBA00012737"/>
    </source>
</evidence>
<dbReference type="AlphaFoldDB" id="A0A2T9JYS5"/>
<reference evidence="5 6" key="1">
    <citation type="submission" date="2018-04" db="EMBL/GenBank/DDBJ databases">
        <title>The genome sequence of Caulobacter sp. 744.</title>
        <authorList>
            <person name="Gao J."/>
            <person name="Sun J."/>
        </authorList>
    </citation>
    <scope>NUCLEOTIDE SEQUENCE [LARGE SCALE GENOMIC DNA]</scope>
    <source>
        <strain evidence="5 6">774</strain>
    </source>
</reference>
<dbReference type="GO" id="GO:0004066">
    <property type="term" value="F:asparagine synthase (glutamine-hydrolyzing) activity"/>
    <property type="evidence" value="ECO:0007669"/>
    <property type="project" value="UniProtKB-EC"/>
</dbReference>
<sequence length="570" mass="61605">MRSRFLLLSWGPQGRAEAMRLVAALTDWSSKVDGRDWMLLTPDPESPVEVEGAWIVGSIFPRRSEPPRPARAHAERPVERLLRRQWGAYVAIVDQRDHVEVFRDPSGSLPAYWTRQGDLTLVLSGLEEVIAAGAIASRIDWSSVAGMIAYPQVRADRTGLNGLHELLPGQTLRIRLGAPDGLALRWSPWRFAARSAAILDRSRATEMLLHTVQSCVATLAERFPRPLLELSGGLDSSIIAASLRLTGHSVDCINIVTPTAEGDEQRFARLAADGHRLRIVPVAAKGVDIRRARAGRLPRPGAHALLRPIEDAFVAAAQASGATAFFSGLGGDNVFCSLSSAAPASDALLTSGPGPRFMRALDDLGRLHGCTAWTAGGLALRKAARSGSMGRLPADASFLAPGRAPDQAPYHPWMSAPRGALPGKHDQVRSLLLAQAYLDRYEHAAEGDIVFPLLSQPIVELCLRIPTWLWIADGQNRAIARDAFASAIPEEVVRRRSKGGLNAFVAAVFEDNIEGLTAQLINGRLAQAGLLDLSAVREILANPALASGQALFRVLQLADVEAWARTWDDP</sequence>
<dbReference type="InterPro" id="IPR051786">
    <property type="entry name" value="ASN_synthetase/amidase"/>
</dbReference>
<comment type="pathway">
    <text evidence="1">Amino-acid biosynthesis; L-asparagine biosynthesis; L-asparagine from L-aspartate (L-Gln route): step 1/1.</text>
</comment>
<proteinExistence type="predicted"/>